<dbReference type="InterPro" id="IPR002018">
    <property type="entry name" value="CarbesteraseB"/>
</dbReference>
<dbReference type="AlphaFoldDB" id="A6N8Q1"/>
<evidence type="ECO:0000256" key="12">
    <source>
        <dbReference type="SAM" id="SignalP"/>
    </source>
</evidence>
<feature type="non-terminal residue" evidence="14">
    <location>
        <position position="153"/>
    </location>
</feature>
<feature type="signal peptide" evidence="12">
    <location>
        <begin position="1"/>
        <end position="19"/>
    </location>
</feature>
<dbReference type="Gene3D" id="3.40.50.1820">
    <property type="entry name" value="alpha/beta hydrolase"/>
    <property type="match status" value="1"/>
</dbReference>
<comment type="similarity">
    <text evidence="2">Belongs to the type-B carboxylesterase/lipase family.</text>
</comment>
<keyword evidence="10" id="KW-0472">Membrane</keyword>
<dbReference type="GO" id="GO:0045202">
    <property type="term" value="C:synapse"/>
    <property type="evidence" value="ECO:0007669"/>
    <property type="project" value="UniProtKB-SubCell"/>
</dbReference>
<dbReference type="InterPro" id="IPR029058">
    <property type="entry name" value="AB_hydrolase_fold"/>
</dbReference>
<evidence type="ECO:0000256" key="3">
    <source>
        <dbReference type="ARBA" id="ARBA00013276"/>
    </source>
</evidence>
<keyword evidence="9" id="KW-0770">Synapse</keyword>
<dbReference type="GO" id="GO:0005886">
    <property type="term" value="C:plasma membrane"/>
    <property type="evidence" value="ECO:0007669"/>
    <property type="project" value="UniProtKB-SubCell"/>
</dbReference>
<evidence type="ECO:0000256" key="8">
    <source>
        <dbReference type="ARBA" id="ARBA00022867"/>
    </source>
</evidence>
<accession>A6N8Q1</accession>
<feature type="chain" id="PRO_5002698857" description="Acetylcholinesterase" evidence="12">
    <location>
        <begin position="20"/>
        <end position="153"/>
    </location>
</feature>
<evidence type="ECO:0000256" key="7">
    <source>
        <dbReference type="ARBA" id="ARBA00022801"/>
    </source>
</evidence>
<dbReference type="GO" id="GO:0003990">
    <property type="term" value="F:acetylcholinesterase activity"/>
    <property type="evidence" value="ECO:0007669"/>
    <property type="project" value="UniProtKB-EC"/>
</dbReference>
<evidence type="ECO:0000256" key="2">
    <source>
        <dbReference type="ARBA" id="ARBA00005964"/>
    </source>
</evidence>
<evidence type="ECO:0000256" key="5">
    <source>
        <dbReference type="ARBA" id="ARBA00022475"/>
    </source>
</evidence>
<evidence type="ECO:0000259" key="13">
    <source>
        <dbReference type="Pfam" id="PF00135"/>
    </source>
</evidence>
<dbReference type="OrthoDB" id="9000293at2759"/>
<keyword evidence="7" id="KW-0378">Hydrolase</keyword>
<keyword evidence="12" id="KW-0732">Signal</keyword>
<protein>
    <recommendedName>
        <fullName evidence="4">Acetylcholinesterase</fullName>
        <ecNumber evidence="3">3.1.1.7</ecNumber>
    </recommendedName>
</protein>
<dbReference type="EC" id="3.1.1.7" evidence="3"/>
<evidence type="ECO:0000256" key="10">
    <source>
        <dbReference type="ARBA" id="ARBA00023136"/>
    </source>
</evidence>
<feature type="domain" description="Carboxylesterase type B" evidence="13">
    <location>
        <begin position="65"/>
        <end position="143"/>
    </location>
</feature>
<organism evidence="14">
    <name type="scientific">Gallus gallus</name>
    <name type="common">Chicken</name>
    <dbReference type="NCBI Taxonomy" id="9031"/>
    <lineage>
        <taxon>Eukaryota</taxon>
        <taxon>Metazoa</taxon>
        <taxon>Chordata</taxon>
        <taxon>Craniata</taxon>
        <taxon>Vertebrata</taxon>
        <taxon>Euteleostomi</taxon>
        <taxon>Archelosauria</taxon>
        <taxon>Archosauria</taxon>
        <taxon>Dinosauria</taxon>
        <taxon>Saurischia</taxon>
        <taxon>Theropoda</taxon>
        <taxon>Coelurosauria</taxon>
        <taxon>Aves</taxon>
        <taxon>Neognathae</taxon>
        <taxon>Galloanserae</taxon>
        <taxon>Galliformes</taxon>
        <taxon>Phasianidae</taxon>
        <taxon>Phasianinae</taxon>
        <taxon>Gallus</taxon>
    </lineage>
</organism>
<keyword evidence="8" id="KW-0531">Neurotransmitter degradation</keyword>
<evidence type="ECO:0000256" key="11">
    <source>
        <dbReference type="ARBA" id="ARBA00034103"/>
    </source>
</evidence>
<proteinExistence type="evidence at transcript level"/>
<evidence type="ECO:0000256" key="6">
    <source>
        <dbReference type="ARBA" id="ARBA00022487"/>
    </source>
</evidence>
<keyword evidence="6" id="KW-0719">Serine esterase</keyword>
<evidence type="ECO:0000256" key="1">
    <source>
        <dbReference type="ARBA" id="ARBA00004202"/>
    </source>
</evidence>
<dbReference type="EMBL" id="EF626603">
    <property type="protein sequence ID" value="ABR19826.1"/>
    <property type="molecule type" value="mRNA"/>
</dbReference>
<comment type="subcellular location">
    <subcellularLocation>
        <location evidence="1">Cell membrane</location>
        <topology evidence="1">Peripheral membrane protein</topology>
    </subcellularLocation>
    <subcellularLocation>
        <location evidence="11">Synapse</location>
    </subcellularLocation>
</comment>
<evidence type="ECO:0000313" key="14">
    <source>
        <dbReference type="EMBL" id="ABR19826.1"/>
    </source>
</evidence>
<dbReference type="VEuPathDB" id="HostDB:geneid_396388"/>
<dbReference type="PANTHER" id="PTHR43918">
    <property type="entry name" value="ACETYLCHOLINESTERASE"/>
    <property type="match status" value="1"/>
</dbReference>
<name>A6N8Q1_CHICK</name>
<dbReference type="ESTHER" id="chick-ACHE">
    <property type="family name" value="ACHE"/>
</dbReference>
<sequence length="153" mass="16419">MAPLFLLLLLLLSPSPTSAHPDFAYSAPNRPEPPAMAPLFLLLLLLLSPSPTSAHPDFAYSAPNRPEVRTTTGSVRGLLIPAGPSGSTAAAFLGIPFAVPPLGPLRFRPPLPIPTPWTGIRDADSQPFACYQMVDTTFPGFQGSEMWNPNREM</sequence>
<dbReference type="Pfam" id="PF00135">
    <property type="entry name" value="COesterase"/>
    <property type="match status" value="1"/>
</dbReference>
<keyword evidence="5" id="KW-1003">Cell membrane</keyword>
<gene>
    <name evidence="14" type="primary">ACHE</name>
</gene>
<evidence type="ECO:0000256" key="9">
    <source>
        <dbReference type="ARBA" id="ARBA00023018"/>
    </source>
</evidence>
<dbReference type="SUPFAM" id="SSF53474">
    <property type="entry name" value="alpha/beta-Hydrolases"/>
    <property type="match status" value="1"/>
</dbReference>
<reference evidence="14" key="1">
    <citation type="submission" date="2007-05" db="EMBL/GenBank/DDBJ databases">
        <title>Identification of alternatively expressed acetylcholinesterase transcripts in chicken nerve and muscle.</title>
        <authorList>
            <person name="Zhang X."/>
            <person name="Tsim K.W.K."/>
            <person name="Wan D.C.C."/>
        </authorList>
    </citation>
    <scope>NUCLEOTIDE SEQUENCE</scope>
    <source>
        <tissue evidence="14">Muscle</tissue>
    </source>
</reference>
<evidence type="ECO:0000256" key="4">
    <source>
        <dbReference type="ARBA" id="ARBA00020419"/>
    </source>
</evidence>
<dbReference type="InterPro" id="IPR050654">
    <property type="entry name" value="AChE-related_enzymes"/>
</dbReference>
<dbReference type="PANTHER" id="PTHR43918:SF11">
    <property type="entry name" value="ACETYLCHOLINESTERASE"/>
    <property type="match status" value="1"/>
</dbReference>